<proteinExistence type="predicted"/>
<protein>
    <submittedName>
        <fullName evidence="2">Uncharacterized protein</fullName>
    </submittedName>
</protein>
<evidence type="ECO:0000313" key="2">
    <source>
        <dbReference type="EMBL" id="KAF1984980.1"/>
    </source>
</evidence>
<reference evidence="2" key="1">
    <citation type="journal article" date="2020" name="Stud. Mycol.">
        <title>101 Dothideomycetes genomes: a test case for predicting lifestyles and emergence of pathogens.</title>
        <authorList>
            <person name="Haridas S."/>
            <person name="Albert R."/>
            <person name="Binder M."/>
            <person name="Bloem J."/>
            <person name="Labutti K."/>
            <person name="Salamov A."/>
            <person name="Andreopoulos B."/>
            <person name="Baker S."/>
            <person name="Barry K."/>
            <person name="Bills G."/>
            <person name="Bluhm B."/>
            <person name="Cannon C."/>
            <person name="Castanera R."/>
            <person name="Culley D."/>
            <person name="Daum C."/>
            <person name="Ezra D."/>
            <person name="Gonzalez J."/>
            <person name="Henrissat B."/>
            <person name="Kuo A."/>
            <person name="Liang C."/>
            <person name="Lipzen A."/>
            <person name="Lutzoni F."/>
            <person name="Magnuson J."/>
            <person name="Mondo S."/>
            <person name="Nolan M."/>
            <person name="Ohm R."/>
            <person name="Pangilinan J."/>
            <person name="Park H.-J."/>
            <person name="Ramirez L."/>
            <person name="Alfaro M."/>
            <person name="Sun H."/>
            <person name="Tritt A."/>
            <person name="Yoshinaga Y."/>
            <person name="Zwiers L.-H."/>
            <person name="Turgeon B."/>
            <person name="Goodwin S."/>
            <person name="Spatafora J."/>
            <person name="Crous P."/>
            <person name="Grigoriev I."/>
        </authorList>
    </citation>
    <scope>NUCLEOTIDE SEQUENCE</scope>
    <source>
        <strain evidence="2">CBS 113979</strain>
    </source>
</reference>
<dbReference type="EMBL" id="ML977164">
    <property type="protein sequence ID" value="KAF1984980.1"/>
    <property type="molecule type" value="Genomic_DNA"/>
</dbReference>
<name>A0A6G1GW31_9PEZI</name>
<dbReference type="AlphaFoldDB" id="A0A6G1GW31"/>
<feature type="non-terminal residue" evidence="2">
    <location>
        <position position="77"/>
    </location>
</feature>
<dbReference type="Proteomes" id="UP000800041">
    <property type="component" value="Unassembled WGS sequence"/>
</dbReference>
<evidence type="ECO:0000313" key="3">
    <source>
        <dbReference type="Proteomes" id="UP000800041"/>
    </source>
</evidence>
<feature type="region of interest" description="Disordered" evidence="1">
    <location>
        <begin position="1"/>
        <end position="30"/>
    </location>
</feature>
<gene>
    <name evidence="2" type="ORF">K402DRAFT_395030</name>
</gene>
<sequence length="77" mass="8385">MFRTGEKIGGTGPWERRSMSESGGELGWMGSGERGSMLVMGCQDCGCGPCSEVLESRVDKCRLCRVSATPPRWCTHL</sequence>
<keyword evidence="3" id="KW-1185">Reference proteome</keyword>
<organism evidence="2 3">
    <name type="scientific">Aulographum hederae CBS 113979</name>
    <dbReference type="NCBI Taxonomy" id="1176131"/>
    <lineage>
        <taxon>Eukaryota</taxon>
        <taxon>Fungi</taxon>
        <taxon>Dikarya</taxon>
        <taxon>Ascomycota</taxon>
        <taxon>Pezizomycotina</taxon>
        <taxon>Dothideomycetes</taxon>
        <taxon>Pleosporomycetidae</taxon>
        <taxon>Aulographales</taxon>
        <taxon>Aulographaceae</taxon>
    </lineage>
</organism>
<accession>A0A6G1GW31</accession>
<evidence type="ECO:0000256" key="1">
    <source>
        <dbReference type="SAM" id="MobiDB-lite"/>
    </source>
</evidence>